<dbReference type="RefSeq" id="WP_342022634.1">
    <property type="nucleotide sequence ID" value="NZ_CP151657.1"/>
</dbReference>
<accession>A0ABZ2ZUS9</accession>
<keyword evidence="1" id="KW-0472">Membrane</keyword>
<keyword evidence="1" id="KW-0812">Transmembrane</keyword>
<evidence type="ECO:0000313" key="2">
    <source>
        <dbReference type="EMBL" id="WZP14973.1"/>
    </source>
</evidence>
<protein>
    <submittedName>
        <fullName evidence="2">SdpI family protein</fullName>
    </submittedName>
</protein>
<dbReference type="EMBL" id="CP151657">
    <property type="protein sequence ID" value="WZP14973.1"/>
    <property type="molecule type" value="Genomic_DNA"/>
</dbReference>
<reference evidence="2 3" key="1">
    <citation type="submission" date="2024-04" db="EMBL/GenBank/DDBJ databases">
        <title>Arthrobacter sp. from Plains bison fecal sample.</title>
        <authorList>
            <person name="Ruzzini A."/>
        </authorList>
    </citation>
    <scope>NUCLEOTIDE SEQUENCE [LARGE SCALE GENOMIC DNA]</scope>
    <source>
        <strain evidence="2 3">EINP1</strain>
    </source>
</reference>
<gene>
    <name evidence="2" type="ORF">AAE021_12350</name>
</gene>
<name>A0ABZ2ZUS9_9MICC</name>
<keyword evidence="1" id="KW-1133">Transmembrane helix</keyword>
<evidence type="ECO:0000256" key="1">
    <source>
        <dbReference type="SAM" id="Phobius"/>
    </source>
</evidence>
<feature type="transmembrane region" description="Helical" evidence="1">
    <location>
        <begin position="6"/>
        <end position="26"/>
    </location>
</feature>
<dbReference type="InterPro" id="IPR025962">
    <property type="entry name" value="SdpI/YhfL"/>
</dbReference>
<proteinExistence type="predicted"/>
<keyword evidence="3" id="KW-1185">Reference proteome</keyword>
<dbReference type="Pfam" id="PF13630">
    <property type="entry name" value="SdpI"/>
    <property type="match status" value="1"/>
</dbReference>
<sequence length="126" mass="12504">MSEEFGGLIPLLFVLVFLPGLCIAVTRQAADGLIGRNGSAGIRTRHTKASDEAWVAGHRAALPVVKKMWPAAAAGVLAAVVVQFVAGGGWGTGAAFLALIVETVILVRSASAANGAARAAGGAAGA</sequence>
<evidence type="ECO:0000313" key="3">
    <source>
        <dbReference type="Proteomes" id="UP001448858"/>
    </source>
</evidence>
<organism evidence="2 3">
    <name type="scientific">Arthrobacter citreus</name>
    <dbReference type="NCBI Taxonomy" id="1670"/>
    <lineage>
        <taxon>Bacteria</taxon>
        <taxon>Bacillati</taxon>
        <taxon>Actinomycetota</taxon>
        <taxon>Actinomycetes</taxon>
        <taxon>Micrococcales</taxon>
        <taxon>Micrococcaceae</taxon>
        <taxon>Arthrobacter</taxon>
    </lineage>
</organism>
<dbReference type="Proteomes" id="UP001448858">
    <property type="component" value="Chromosome"/>
</dbReference>